<evidence type="ECO:0000256" key="1">
    <source>
        <dbReference type="ARBA" id="ARBA00022741"/>
    </source>
</evidence>
<name>A0A9X0YWN4_9BACI</name>
<dbReference type="PANTHER" id="PTHR42855">
    <property type="entry name" value="ABC TRANSPORTER ATP-BINDING SUBUNIT"/>
    <property type="match status" value="1"/>
</dbReference>
<feature type="domain" description="ABC transporter" evidence="4">
    <location>
        <begin position="272"/>
        <end position="480"/>
    </location>
</feature>
<dbReference type="SMART" id="SM00382">
    <property type="entry name" value="AAA"/>
    <property type="match status" value="2"/>
</dbReference>
<dbReference type="InterPro" id="IPR032781">
    <property type="entry name" value="ABC_tran_Xtn"/>
</dbReference>
<dbReference type="EMBL" id="JAGGMB010000025">
    <property type="protein sequence ID" value="MBP2080014.1"/>
    <property type="molecule type" value="Genomic_DNA"/>
</dbReference>
<comment type="caution">
    <text evidence="5">The sequence shown here is derived from an EMBL/GenBank/DDBJ whole genome shotgun (WGS) entry which is preliminary data.</text>
</comment>
<dbReference type="CDD" id="cd03221">
    <property type="entry name" value="ABCF_EF-3"/>
    <property type="match status" value="2"/>
</dbReference>
<keyword evidence="6" id="KW-1185">Reference proteome</keyword>
<reference evidence="5" key="1">
    <citation type="submission" date="2021-03" db="EMBL/GenBank/DDBJ databases">
        <title>Genomic Encyclopedia of Type Strains, Phase IV (KMG-IV): sequencing the most valuable type-strain genomes for metagenomic binning, comparative biology and taxonomic classification.</title>
        <authorList>
            <person name="Goeker M."/>
        </authorList>
    </citation>
    <scope>NUCLEOTIDE SEQUENCE</scope>
    <source>
        <strain evidence="5">DSM 107338</strain>
    </source>
</reference>
<keyword evidence="1" id="KW-0547">Nucleotide-binding</keyword>
<dbReference type="Pfam" id="PF00005">
    <property type="entry name" value="ABC_tran"/>
    <property type="match status" value="2"/>
</dbReference>
<dbReference type="PANTHER" id="PTHR42855:SF2">
    <property type="entry name" value="DRUG RESISTANCE ABC TRANSPORTER,ATP-BINDING PROTEIN"/>
    <property type="match status" value="1"/>
</dbReference>
<evidence type="ECO:0000259" key="4">
    <source>
        <dbReference type="PROSITE" id="PS50893"/>
    </source>
</evidence>
<evidence type="ECO:0000256" key="3">
    <source>
        <dbReference type="SAM" id="Coils"/>
    </source>
</evidence>
<keyword evidence="2 5" id="KW-0067">ATP-binding</keyword>
<dbReference type="GO" id="GO:0016887">
    <property type="term" value="F:ATP hydrolysis activity"/>
    <property type="evidence" value="ECO:0007669"/>
    <property type="project" value="InterPro"/>
</dbReference>
<dbReference type="NCBIfam" id="NF000355">
    <property type="entry name" value="ribo_prot_ABC_F"/>
    <property type="match status" value="1"/>
</dbReference>
<dbReference type="OrthoDB" id="9760950at2"/>
<dbReference type="NCBIfam" id="NF000170">
    <property type="entry name" value="ABCF_Vga_all"/>
    <property type="match status" value="1"/>
</dbReference>
<dbReference type="PROSITE" id="PS00211">
    <property type="entry name" value="ABC_TRANSPORTER_1"/>
    <property type="match status" value="1"/>
</dbReference>
<evidence type="ECO:0000256" key="2">
    <source>
        <dbReference type="ARBA" id="ARBA00022840"/>
    </source>
</evidence>
<evidence type="ECO:0000313" key="6">
    <source>
        <dbReference type="Proteomes" id="UP001138793"/>
    </source>
</evidence>
<feature type="coiled-coil region" evidence="3">
    <location>
        <begin position="164"/>
        <end position="247"/>
    </location>
</feature>
<dbReference type="GO" id="GO:0005524">
    <property type="term" value="F:ATP binding"/>
    <property type="evidence" value="ECO:0007669"/>
    <property type="project" value="UniProtKB-KW"/>
</dbReference>
<proteinExistence type="predicted"/>
<dbReference type="Gene3D" id="3.40.50.300">
    <property type="entry name" value="P-loop containing nucleotide triphosphate hydrolases"/>
    <property type="match status" value="3"/>
</dbReference>
<keyword evidence="3" id="KW-0175">Coiled coil</keyword>
<dbReference type="InterPro" id="IPR017871">
    <property type="entry name" value="ABC_transporter-like_CS"/>
</dbReference>
<dbReference type="PROSITE" id="PS50893">
    <property type="entry name" value="ABC_TRANSPORTER_2"/>
    <property type="match status" value="1"/>
</dbReference>
<sequence length="524" mass="59103">MVIMELSGLQYEVKDRLLFAADHLAIQNKDRIGLVGRNGSGKTSLLELLAGKRQPSEGMITQQVTCELLPQLKNTNTTKSGGEVTQEYINQSLATQAGLLLADEPTTNLDTEHIEKLEKQLQRRQGAIVIVSHDRSFLDALCTTIWEIDDKKINVYKGNYSNYIAQKELAIRQQESAYEQYQRKKKQLENAIELKEQKAQRATKKPKNVSASEANITGAKPYFAKKQKKLQKTAKSIETRLEKLEKVEKVTEMPAIKMNLPNQEAFTGQIIIRVEELTGKVANRILWKPASFYIRGGQKIAIIGKNGVGKTTLLKKIMNGTDGITVSPAAQIGYFSQNLDVLDTTDTILENVHSTSIQDETFIRTVLARLHFYRDDVYKKVEVLSGGERVKVAFAKLFVSNINTLVLDEPTNYLDIEAVEALEDLLSDYEGTVLLVSHDRRFIEHVANRILAIENQAITLFEGNYEAYKNYVPKQAADSKEQELLVIETKLTEVLSKLSIEPSEALDQEFQALLKRKRELENNS</sequence>
<organism evidence="5 6">
    <name type="scientific">Oceanobacillus polygoni</name>
    <dbReference type="NCBI Taxonomy" id="1235259"/>
    <lineage>
        <taxon>Bacteria</taxon>
        <taxon>Bacillati</taxon>
        <taxon>Bacillota</taxon>
        <taxon>Bacilli</taxon>
        <taxon>Bacillales</taxon>
        <taxon>Bacillaceae</taxon>
        <taxon>Oceanobacillus</taxon>
    </lineage>
</organism>
<dbReference type="InterPro" id="IPR003593">
    <property type="entry name" value="AAA+_ATPase"/>
</dbReference>
<gene>
    <name evidence="5" type="ORF">J2Z64_004326</name>
</gene>
<evidence type="ECO:0000313" key="5">
    <source>
        <dbReference type="EMBL" id="MBP2080014.1"/>
    </source>
</evidence>
<dbReference type="InterPro" id="IPR027417">
    <property type="entry name" value="P-loop_NTPase"/>
</dbReference>
<dbReference type="InterPro" id="IPR051309">
    <property type="entry name" value="ABCF_ATPase"/>
</dbReference>
<dbReference type="Proteomes" id="UP001138793">
    <property type="component" value="Unassembled WGS sequence"/>
</dbReference>
<accession>A0A9X0YWN4</accession>
<dbReference type="InterPro" id="IPR003439">
    <property type="entry name" value="ABC_transporter-like_ATP-bd"/>
</dbReference>
<dbReference type="RefSeq" id="WP_149473624.1">
    <property type="nucleotide sequence ID" value="NZ_JAGGMB010000025.1"/>
</dbReference>
<dbReference type="SUPFAM" id="SSF52540">
    <property type="entry name" value="P-loop containing nucleoside triphosphate hydrolases"/>
    <property type="match status" value="2"/>
</dbReference>
<protein>
    <submittedName>
        <fullName evidence="5">Pleuromutilin/lincosamide/streptogramin A transport system ATP-binding/permease protein</fullName>
    </submittedName>
</protein>
<dbReference type="Pfam" id="PF12848">
    <property type="entry name" value="ABC_tran_Xtn"/>
    <property type="match status" value="1"/>
</dbReference>
<dbReference type="AlphaFoldDB" id="A0A9X0YWN4"/>